<dbReference type="Pfam" id="PF00534">
    <property type="entry name" value="Glycos_transf_1"/>
    <property type="match status" value="1"/>
</dbReference>
<dbReference type="SUPFAM" id="SSF53756">
    <property type="entry name" value="UDP-Glycosyltransferase/glycogen phosphorylase"/>
    <property type="match status" value="1"/>
</dbReference>
<protein>
    <recommendedName>
        <fullName evidence="2">Glycosyl transferase family 1 domain-containing protein</fullName>
    </recommendedName>
</protein>
<dbReference type="STRING" id="1150600.ADIARSV_0869"/>
<dbReference type="PANTHER" id="PTHR46401:SF2">
    <property type="entry name" value="GLYCOSYLTRANSFERASE WBBK-RELATED"/>
    <property type="match status" value="1"/>
</dbReference>
<dbReference type="AlphaFoldDB" id="R9H467"/>
<keyword evidence="4" id="KW-1185">Reference proteome</keyword>
<dbReference type="GO" id="GO:0016757">
    <property type="term" value="F:glycosyltransferase activity"/>
    <property type="evidence" value="ECO:0007669"/>
    <property type="project" value="InterPro"/>
</dbReference>
<dbReference type="Gene3D" id="3.40.50.2000">
    <property type="entry name" value="Glycogen Phosphorylase B"/>
    <property type="match status" value="1"/>
</dbReference>
<dbReference type="InterPro" id="IPR043149">
    <property type="entry name" value="TagF_N"/>
</dbReference>
<dbReference type="Proteomes" id="UP000014174">
    <property type="component" value="Unassembled WGS sequence"/>
</dbReference>
<evidence type="ECO:0000313" key="3">
    <source>
        <dbReference type="EMBL" id="EOR95979.1"/>
    </source>
</evidence>
<evidence type="ECO:0000313" key="4">
    <source>
        <dbReference type="Proteomes" id="UP000014174"/>
    </source>
</evidence>
<keyword evidence="1" id="KW-0808">Transferase</keyword>
<feature type="domain" description="Glycosyl transferase family 1" evidence="2">
    <location>
        <begin position="167"/>
        <end position="276"/>
    </location>
</feature>
<dbReference type="GO" id="GO:0009103">
    <property type="term" value="P:lipopolysaccharide biosynthetic process"/>
    <property type="evidence" value="ECO:0007669"/>
    <property type="project" value="TreeGrafter"/>
</dbReference>
<accession>R9H467</accession>
<dbReference type="Gene3D" id="3.40.50.11820">
    <property type="match status" value="1"/>
</dbReference>
<evidence type="ECO:0000259" key="2">
    <source>
        <dbReference type="Pfam" id="PF00534"/>
    </source>
</evidence>
<evidence type="ECO:0000256" key="1">
    <source>
        <dbReference type="ARBA" id="ARBA00022679"/>
    </source>
</evidence>
<reference evidence="3 4" key="1">
    <citation type="journal article" date="2013" name="Genome Announc.">
        <title>Draft Genome Sequence of Arcticibacter svalbardensis Strain MN12-7T, a Member of the Family Sphingobacteriaceae Isolated from an Arctic Soil Sample.</title>
        <authorList>
            <person name="Shivaji S."/>
            <person name="Ara S."/>
            <person name="Prasad S."/>
            <person name="Manasa B.P."/>
            <person name="Begum Z."/>
            <person name="Singh A."/>
            <person name="Kumar Pinnaka A."/>
        </authorList>
    </citation>
    <scope>NUCLEOTIDE SEQUENCE [LARGE SCALE GENOMIC DNA]</scope>
    <source>
        <strain evidence="3 4">MN12-7</strain>
    </source>
</reference>
<sequence length="330" mass="38642">MEYCIDKEIKTIILNRDMNSIEPKWVLVYRLITDSIESLSHLKELRSADTIISVSYITVPLLFFRKLGLLKKQISFIWEGFFLHNQKFFSLFKKLFRHLFRQNDALLVYSQFERDLYSQSFNINISNIHYIPLVFEPKPQEILFNQYTKKADWDKIPDEFYFSGGYSHRDYATLIEVFRTIDATLVICYSGMNTEIQSIDIPANVILLHDVSREDFAELVRRSKACLLLIKSNSGAAGQLFVIEVMYNNKIIIASSTDILKEMITHRENGFIVNDPILEIPLIIKDIEEGVADVYTMKRKAKETILSVNCKRNYNHHLNQAFRTVTKYHN</sequence>
<dbReference type="EMBL" id="AQPN01000033">
    <property type="protein sequence ID" value="EOR95979.1"/>
    <property type="molecule type" value="Genomic_DNA"/>
</dbReference>
<organism evidence="3 4">
    <name type="scientific">Arcticibacter svalbardensis MN12-7</name>
    <dbReference type="NCBI Taxonomy" id="1150600"/>
    <lineage>
        <taxon>Bacteria</taxon>
        <taxon>Pseudomonadati</taxon>
        <taxon>Bacteroidota</taxon>
        <taxon>Sphingobacteriia</taxon>
        <taxon>Sphingobacteriales</taxon>
        <taxon>Sphingobacteriaceae</taxon>
        <taxon>Arcticibacter</taxon>
    </lineage>
</organism>
<proteinExistence type="predicted"/>
<name>R9H467_9SPHI</name>
<comment type="caution">
    <text evidence="3">The sequence shown here is derived from an EMBL/GenBank/DDBJ whole genome shotgun (WGS) entry which is preliminary data.</text>
</comment>
<gene>
    <name evidence="3" type="ORF">ADIARSV_0869</name>
</gene>
<dbReference type="PANTHER" id="PTHR46401">
    <property type="entry name" value="GLYCOSYLTRANSFERASE WBBK-RELATED"/>
    <property type="match status" value="1"/>
</dbReference>
<dbReference type="InterPro" id="IPR001296">
    <property type="entry name" value="Glyco_trans_1"/>
</dbReference>